<dbReference type="AlphaFoldDB" id="A0A0F9GUW6"/>
<sequence>MKCIFYSFPKERGCRNRISFWNWLGFFFGAVPICKQCKADIQKNNNINITHRTMLDEDCYQSVKKLYKSNPDIVMKPSIWKKERLKQLKKEGKPWD</sequence>
<dbReference type="EMBL" id="LAZR01016897">
    <property type="protein sequence ID" value="KKM02564.1"/>
    <property type="molecule type" value="Genomic_DNA"/>
</dbReference>
<gene>
    <name evidence="1" type="ORF">LCGC14_1783210</name>
</gene>
<evidence type="ECO:0000313" key="1">
    <source>
        <dbReference type="EMBL" id="KKM02564.1"/>
    </source>
</evidence>
<reference evidence="1" key="1">
    <citation type="journal article" date="2015" name="Nature">
        <title>Complex archaea that bridge the gap between prokaryotes and eukaryotes.</title>
        <authorList>
            <person name="Spang A."/>
            <person name="Saw J.H."/>
            <person name="Jorgensen S.L."/>
            <person name="Zaremba-Niedzwiedzka K."/>
            <person name="Martijn J."/>
            <person name="Lind A.E."/>
            <person name="van Eijk R."/>
            <person name="Schleper C."/>
            <person name="Guy L."/>
            <person name="Ettema T.J."/>
        </authorList>
    </citation>
    <scope>NUCLEOTIDE SEQUENCE</scope>
</reference>
<protein>
    <submittedName>
        <fullName evidence="1">Uncharacterized protein</fullName>
    </submittedName>
</protein>
<accession>A0A0F9GUW6</accession>
<organism evidence="1">
    <name type="scientific">marine sediment metagenome</name>
    <dbReference type="NCBI Taxonomy" id="412755"/>
    <lineage>
        <taxon>unclassified sequences</taxon>
        <taxon>metagenomes</taxon>
        <taxon>ecological metagenomes</taxon>
    </lineage>
</organism>
<comment type="caution">
    <text evidence="1">The sequence shown here is derived from an EMBL/GenBank/DDBJ whole genome shotgun (WGS) entry which is preliminary data.</text>
</comment>
<name>A0A0F9GUW6_9ZZZZ</name>
<proteinExistence type="predicted"/>